<comment type="similarity">
    <text evidence="1">Belongs to the peptidase S1 family.</text>
</comment>
<evidence type="ECO:0000256" key="2">
    <source>
        <dbReference type="ARBA" id="ARBA00022729"/>
    </source>
</evidence>
<dbReference type="PROSITE" id="PS00134">
    <property type="entry name" value="TRYPSIN_HIS"/>
    <property type="match status" value="1"/>
</dbReference>
<dbReference type="Gene3D" id="2.40.10.10">
    <property type="entry name" value="Trypsin-like serine proteases"/>
    <property type="match status" value="2"/>
</dbReference>
<proteinExistence type="inferred from homology"/>
<gene>
    <name evidence="4" type="ORF">FALBO_12053</name>
</gene>
<dbReference type="InterPro" id="IPR009003">
    <property type="entry name" value="Peptidase_S1_PA"/>
</dbReference>
<dbReference type="Pfam" id="PF00089">
    <property type="entry name" value="Trypsin"/>
    <property type="match status" value="1"/>
</dbReference>
<organism evidence="4 5">
    <name type="scientific">Fusarium albosuccineum</name>
    <dbReference type="NCBI Taxonomy" id="1237068"/>
    <lineage>
        <taxon>Eukaryota</taxon>
        <taxon>Fungi</taxon>
        <taxon>Dikarya</taxon>
        <taxon>Ascomycota</taxon>
        <taxon>Pezizomycotina</taxon>
        <taxon>Sordariomycetes</taxon>
        <taxon>Hypocreomycetidae</taxon>
        <taxon>Hypocreales</taxon>
        <taxon>Nectriaceae</taxon>
        <taxon>Fusarium</taxon>
        <taxon>Fusarium decemcellulare species complex</taxon>
    </lineage>
</organism>
<dbReference type="OrthoDB" id="3693942at2759"/>
<reference evidence="4 5" key="1">
    <citation type="submission" date="2020-01" db="EMBL/GenBank/DDBJ databases">
        <title>Identification and distribution of gene clusters putatively required for synthesis of sphingolipid metabolism inhibitors in phylogenetically diverse species of the filamentous fungus Fusarium.</title>
        <authorList>
            <person name="Kim H.-S."/>
            <person name="Busman M."/>
            <person name="Brown D.W."/>
            <person name="Divon H."/>
            <person name="Uhlig S."/>
            <person name="Proctor R.H."/>
        </authorList>
    </citation>
    <scope>NUCLEOTIDE SEQUENCE [LARGE SCALE GENOMIC DNA]</scope>
    <source>
        <strain evidence="4 5">NRRL 20459</strain>
    </source>
</reference>
<evidence type="ECO:0000313" key="4">
    <source>
        <dbReference type="EMBL" id="KAF4461152.1"/>
    </source>
</evidence>
<name>A0A8H4L1E5_9HYPO</name>
<dbReference type="InterPro" id="IPR018114">
    <property type="entry name" value="TRYPSIN_HIS"/>
</dbReference>
<sequence length="332" mass="36286">MTSATPGTVIGCWSLANTNATPAESHLPIGPQADAIETPLADDSRIKVRPGDIQPGGKYYPIVKLQIRYEKQPPSDSRWAQGTGWLIKPDLIVTAGHCAFDHTYNFGKAVRIRAYVGYSGKEFINQKGVQFRTGVKIATPNEWITSDINRANDVSLIQVDKPFNHVDPITYVPTTTFVDNVKLGVVGYPGDKTYKDEAAAEMYEMFKQTTYDLSKTNPNMLEYTISSFGGKDSSSSLRIESANLICCLGQSGSPVIISGENISIGAHVYGLGTKNSASFVRGKYGNYFPEITSAMHSSDPVTTTADGINYFHIQNAFKEQTDELPSTEREAS</sequence>
<keyword evidence="2" id="KW-0732">Signal</keyword>
<dbReference type="SUPFAM" id="SSF50494">
    <property type="entry name" value="Trypsin-like serine proteases"/>
    <property type="match status" value="1"/>
</dbReference>
<dbReference type="GO" id="GO:0006508">
    <property type="term" value="P:proteolysis"/>
    <property type="evidence" value="ECO:0007669"/>
    <property type="project" value="InterPro"/>
</dbReference>
<dbReference type="Proteomes" id="UP000554235">
    <property type="component" value="Unassembled WGS sequence"/>
</dbReference>
<dbReference type="EMBL" id="JAADYS010001775">
    <property type="protein sequence ID" value="KAF4461152.1"/>
    <property type="molecule type" value="Genomic_DNA"/>
</dbReference>
<dbReference type="PRINTS" id="PR00722">
    <property type="entry name" value="CHYMOTRYPSIN"/>
</dbReference>
<evidence type="ECO:0000259" key="3">
    <source>
        <dbReference type="Pfam" id="PF00089"/>
    </source>
</evidence>
<evidence type="ECO:0000313" key="5">
    <source>
        <dbReference type="Proteomes" id="UP000554235"/>
    </source>
</evidence>
<protein>
    <submittedName>
        <fullName evidence="4">Glutamyl endopeptidase</fullName>
    </submittedName>
</protein>
<feature type="domain" description="Peptidase S1" evidence="3">
    <location>
        <begin position="82"/>
        <end position="275"/>
    </location>
</feature>
<dbReference type="PANTHER" id="PTHR15462">
    <property type="entry name" value="SERINE PROTEASE"/>
    <property type="match status" value="1"/>
</dbReference>
<dbReference type="AlphaFoldDB" id="A0A8H4L1E5"/>
<comment type="caution">
    <text evidence="4">The sequence shown here is derived from an EMBL/GenBank/DDBJ whole genome shotgun (WGS) entry which is preliminary data.</text>
</comment>
<dbReference type="PANTHER" id="PTHR15462:SF8">
    <property type="entry name" value="SERINE PROTEASE"/>
    <property type="match status" value="1"/>
</dbReference>
<dbReference type="GO" id="GO:0004252">
    <property type="term" value="F:serine-type endopeptidase activity"/>
    <property type="evidence" value="ECO:0007669"/>
    <property type="project" value="InterPro"/>
</dbReference>
<keyword evidence="5" id="KW-1185">Reference proteome</keyword>
<dbReference type="InterPro" id="IPR001254">
    <property type="entry name" value="Trypsin_dom"/>
</dbReference>
<dbReference type="InterPro" id="IPR001314">
    <property type="entry name" value="Peptidase_S1A"/>
</dbReference>
<dbReference type="InterPro" id="IPR050966">
    <property type="entry name" value="Glutamyl_endopeptidase"/>
</dbReference>
<accession>A0A8H4L1E5</accession>
<dbReference type="InterPro" id="IPR043504">
    <property type="entry name" value="Peptidase_S1_PA_chymotrypsin"/>
</dbReference>
<evidence type="ECO:0000256" key="1">
    <source>
        <dbReference type="ARBA" id="ARBA00007664"/>
    </source>
</evidence>